<dbReference type="InterPro" id="IPR051089">
    <property type="entry name" value="prtT"/>
</dbReference>
<dbReference type="AlphaFoldDB" id="A0A395NVH8"/>
<proteinExistence type="predicted"/>
<evidence type="ECO:0000256" key="4">
    <source>
        <dbReference type="ARBA" id="ARBA00023163"/>
    </source>
</evidence>
<comment type="caution">
    <text evidence="6">The sequence shown here is derived from an EMBL/GenBank/DDBJ whole genome shotgun (WGS) entry which is preliminary data.</text>
</comment>
<dbReference type="GO" id="GO:0000981">
    <property type="term" value="F:DNA-binding transcription factor activity, RNA polymerase II-specific"/>
    <property type="evidence" value="ECO:0007669"/>
    <property type="project" value="TreeGrafter"/>
</dbReference>
<gene>
    <name evidence="6" type="ORF">TARUN_2112</name>
</gene>
<keyword evidence="3 6" id="KW-0238">DNA-binding</keyword>
<evidence type="ECO:0000313" key="6">
    <source>
        <dbReference type="EMBL" id="RFU80106.1"/>
    </source>
</evidence>
<evidence type="ECO:0000256" key="5">
    <source>
        <dbReference type="ARBA" id="ARBA00023242"/>
    </source>
</evidence>
<organism evidence="6 7">
    <name type="scientific">Trichoderma arundinaceum</name>
    <dbReference type="NCBI Taxonomy" id="490622"/>
    <lineage>
        <taxon>Eukaryota</taxon>
        <taxon>Fungi</taxon>
        <taxon>Dikarya</taxon>
        <taxon>Ascomycota</taxon>
        <taxon>Pezizomycotina</taxon>
        <taxon>Sordariomycetes</taxon>
        <taxon>Hypocreomycetidae</taxon>
        <taxon>Hypocreales</taxon>
        <taxon>Hypocreaceae</taxon>
        <taxon>Trichoderma</taxon>
    </lineage>
</organism>
<sequence>MHCEDQAASSAHSAEVEENFEALRDAHANFFDNLFSLDTEPIPSQFKAATNSVDMTLTPSAHSDSDPDIHVKPSFNLASAESLLMSFRSMLCHFPCIILSPDASVSRLAKTQPFVLLAILAAASGSQNLQGNSLYDEEFRKVLGLKFVAGGERTLEVLQGILIYCGWYPFHLRPRNKHAFHYICMATDVVHDLKLDQETPIGLYNPEAPVAVQHLDNIRAYLGYFYLVSSLSIPVQWQSRSHITPVFTSWTATCCSILERCNSAENDVILASLARLSSTATAALHTIHHDTGNTHQQSQLVLLGLEAQLRDTESLIPSHIASTPIIYMHSIFVHLCLKDGALVRLPRLPPHLVKGRLPLPPIASELYASIDIIRELLSYVLSLDEVAMAKFSTADWSRFIFLVILAIRLSLAVPECPEFDTSWARSRLRFDETLEKMCQDTNCTTAPKKVDILSAMRAVMRVIKDKYNKRLHILEHGQEMMTSKLSLGCPMLDGSMDGQFELWQSALDADSALATAGLPADVAGVSSEDGDTLLNDLWATTTGWGSGDVMSEW</sequence>
<keyword evidence="7" id="KW-1185">Reference proteome</keyword>
<reference evidence="6 7" key="1">
    <citation type="journal article" date="2018" name="PLoS Pathog.">
        <title>Evolution of structural diversity of trichothecenes, a family of toxins produced by plant pathogenic and entomopathogenic fungi.</title>
        <authorList>
            <person name="Proctor R.H."/>
            <person name="McCormick S.P."/>
            <person name="Kim H.S."/>
            <person name="Cardoza R.E."/>
            <person name="Stanley A.M."/>
            <person name="Lindo L."/>
            <person name="Kelly A."/>
            <person name="Brown D.W."/>
            <person name="Lee T."/>
            <person name="Vaughan M.M."/>
            <person name="Alexander N.J."/>
            <person name="Busman M."/>
            <person name="Gutierrez S."/>
        </authorList>
    </citation>
    <scope>NUCLEOTIDE SEQUENCE [LARGE SCALE GENOMIC DNA]</scope>
    <source>
        <strain evidence="6 7">IBT 40837</strain>
    </source>
</reference>
<keyword evidence="2" id="KW-0805">Transcription regulation</keyword>
<dbReference type="Proteomes" id="UP000266272">
    <property type="component" value="Unassembled WGS sequence"/>
</dbReference>
<comment type="subcellular location">
    <subcellularLocation>
        <location evidence="1">Nucleus</location>
    </subcellularLocation>
</comment>
<dbReference type="PANTHER" id="PTHR31845:SF39">
    <property type="entry name" value="TRANSCRIPTION FACTOR PBCR-RELATED"/>
    <property type="match status" value="1"/>
</dbReference>
<protein>
    <submittedName>
        <fullName evidence="6">Zn2-c6 fungal-type dna-binding domain-containing</fullName>
    </submittedName>
</protein>
<dbReference type="GO" id="GO:0005634">
    <property type="term" value="C:nucleus"/>
    <property type="evidence" value="ECO:0007669"/>
    <property type="project" value="UniProtKB-SubCell"/>
</dbReference>
<dbReference type="GO" id="GO:0000976">
    <property type="term" value="F:transcription cis-regulatory region binding"/>
    <property type="evidence" value="ECO:0007669"/>
    <property type="project" value="TreeGrafter"/>
</dbReference>
<dbReference type="OrthoDB" id="5424793at2759"/>
<name>A0A395NVH8_TRIAR</name>
<evidence type="ECO:0000256" key="1">
    <source>
        <dbReference type="ARBA" id="ARBA00004123"/>
    </source>
</evidence>
<accession>A0A395NVH8</accession>
<dbReference type="STRING" id="490622.A0A395NVH8"/>
<dbReference type="PANTHER" id="PTHR31845">
    <property type="entry name" value="FINGER DOMAIN PROTEIN, PUTATIVE-RELATED"/>
    <property type="match status" value="1"/>
</dbReference>
<evidence type="ECO:0000313" key="7">
    <source>
        <dbReference type="Proteomes" id="UP000266272"/>
    </source>
</evidence>
<keyword evidence="5" id="KW-0539">Nucleus</keyword>
<evidence type="ECO:0000256" key="2">
    <source>
        <dbReference type="ARBA" id="ARBA00023015"/>
    </source>
</evidence>
<evidence type="ECO:0000256" key="3">
    <source>
        <dbReference type="ARBA" id="ARBA00023125"/>
    </source>
</evidence>
<dbReference type="EMBL" id="PXOA01000125">
    <property type="protein sequence ID" value="RFU80106.1"/>
    <property type="molecule type" value="Genomic_DNA"/>
</dbReference>
<keyword evidence="4" id="KW-0804">Transcription</keyword>